<dbReference type="AlphaFoldDB" id="A0A9Q9AKF3"/>
<proteinExistence type="predicted"/>
<sequence>MVRGNVSRLTIGPDGAVYNISSVDLNYGYHNFSSLKDFDLSLLPRPDQTLDEKLMSIWMTIFAVFGGTAALAFLVLSTIELAKTKAHKLLDIPEPPHLIITLVWFMIPDASWASAGLPQVAARSARLIVQAEIGVSLMVGLALMLLKLVLD</sequence>
<keyword evidence="3" id="KW-1185">Reference proteome</keyword>
<feature type="transmembrane region" description="Helical" evidence="1">
    <location>
        <begin position="127"/>
        <end position="150"/>
    </location>
</feature>
<reference evidence="2" key="1">
    <citation type="submission" date="2022-06" db="EMBL/GenBank/DDBJ databases">
        <title>Complete genome sequences of two strains of the flax pathogen Septoria linicola.</title>
        <authorList>
            <person name="Lapalu N."/>
            <person name="Simon A."/>
            <person name="Demenou B."/>
            <person name="Paumier D."/>
            <person name="Guillot M.-P."/>
            <person name="Gout L."/>
            <person name="Valade R."/>
        </authorList>
    </citation>
    <scope>NUCLEOTIDE SEQUENCE</scope>
    <source>
        <strain evidence="2">SE15195</strain>
    </source>
</reference>
<feature type="transmembrane region" description="Helical" evidence="1">
    <location>
        <begin position="55"/>
        <end position="76"/>
    </location>
</feature>
<keyword evidence="1" id="KW-0472">Membrane</keyword>
<organism evidence="2 3">
    <name type="scientific">Septoria linicola</name>
    <dbReference type="NCBI Taxonomy" id="215465"/>
    <lineage>
        <taxon>Eukaryota</taxon>
        <taxon>Fungi</taxon>
        <taxon>Dikarya</taxon>
        <taxon>Ascomycota</taxon>
        <taxon>Pezizomycotina</taxon>
        <taxon>Dothideomycetes</taxon>
        <taxon>Dothideomycetidae</taxon>
        <taxon>Mycosphaerellales</taxon>
        <taxon>Mycosphaerellaceae</taxon>
        <taxon>Septoria</taxon>
    </lineage>
</organism>
<protein>
    <submittedName>
        <fullName evidence="2">Uncharacterized protein</fullName>
    </submittedName>
</protein>
<dbReference type="Proteomes" id="UP001056384">
    <property type="component" value="Chromosome 3"/>
</dbReference>
<name>A0A9Q9AKF3_9PEZI</name>
<evidence type="ECO:0000313" key="2">
    <source>
        <dbReference type="EMBL" id="USW51037.1"/>
    </source>
</evidence>
<keyword evidence="1" id="KW-1133">Transmembrane helix</keyword>
<gene>
    <name evidence="2" type="ORF">Slin15195_G043560</name>
</gene>
<dbReference type="EMBL" id="CP099420">
    <property type="protein sequence ID" value="USW51037.1"/>
    <property type="molecule type" value="Genomic_DNA"/>
</dbReference>
<keyword evidence="1" id="KW-0812">Transmembrane</keyword>
<evidence type="ECO:0000313" key="3">
    <source>
        <dbReference type="Proteomes" id="UP001056384"/>
    </source>
</evidence>
<accession>A0A9Q9AKF3</accession>
<evidence type="ECO:0000256" key="1">
    <source>
        <dbReference type="SAM" id="Phobius"/>
    </source>
</evidence>